<keyword evidence="1" id="KW-0812">Transmembrane</keyword>
<dbReference type="Proteomes" id="UP000317691">
    <property type="component" value="Unassembled WGS sequence"/>
</dbReference>
<proteinExistence type="predicted"/>
<dbReference type="AlphaFoldDB" id="A0A538TRH6"/>
<dbReference type="InterPro" id="IPR037185">
    <property type="entry name" value="EmrE-like"/>
</dbReference>
<feature type="transmembrane region" description="Helical" evidence="1">
    <location>
        <begin position="179"/>
        <end position="202"/>
    </location>
</feature>
<comment type="caution">
    <text evidence="3">The sequence shown here is derived from an EMBL/GenBank/DDBJ whole genome shotgun (WGS) entry which is preliminary data.</text>
</comment>
<evidence type="ECO:0000259" key="2">
    <source>
        <dbReference type="Pfam" id="PF00892"/>
    </source>
</evidence>
<dbReference type="InterPro" id="IPR000620">
    <property type="entry name" value="EamA_dom"/>
</dbReference>
<feature type="transmembrane region" description="Helical" evidence="1">
    <location>
        <begin position="89"/>
        <end position="107"/>
    </location>
</feature>
<feature type="transmembrane region" description="Helical" evidence="1">
    <location>
        <begin position="116"/>
        <end position="136"/>
    </location>
</feature>
<evidence type="ECO:0000313" key="3">
    <source>
        <dbReference type="EMBL" id="TMQ66237.1"/>
    </source>
</evidence>
<dbReference type="PANTHER" id="PTHR22911:SF37">
    <property type="entry name" value="THREONINE_HOMOSERINE EXPORTER RHTA"/>
    <property type="match status" value="1"/>
</dbReference>
<dbReference type="GO" id="GO:0005886">
    <property type="term" value="C:plasma membrane"/>
    <property type="evidence" value="ECO:0007669"/>
    <property type="project" value="TreeGrafter"/>
</dbReference>
<feature type="transmembrane region" description="Helical" evidence="1">
    <location>
        <begin position="208"/>
        <end position="226"/>
    </location>
</feature>
<dbReference type="PANTHER" id="PTHR22911">
    <property type="entry name" value="ACYL-MALONYL CONDENSING ENZYME-RELATED"/>
    <property type="match status" value="1"/>
</dbReference>
<feature type="transmembrane region" description="Helical" evidence="1">
    <location>
        <begin position="238"/>
        <end position="256"/>
    </location>
</feature>
<feature type="domain" description="EamA" evidence="2">
    <location>
        <begin position="11"/>
        <end position="130"/>
    </location>
</feature>
<reference evidence="3 4" key="1">
    <citation type="journal article" date="2019" name="Nat. Microbiol.">
        <title>Mediterranean grassland soil C-N compound turnover is dependent on rainfall and depth, and is mediated by genomically divergent microorganisms.</title>
        <authorList>
            <person name="Diamond S."/>
            <person name="Andeer P.F."/>
            <person name="Li Z."/>
            <person name="Crits-Christoph A."/>
            <person name="Burstein D."/>
            <person name="Anantharaman K."/>
            <person name="Lane K.R."/>
            <person name="Thomas B.C."/>
            <person name="Pan C."/>
            <person name="Northen T.R."/>
            <person name="Banfield J.F."/>
        </authorList>
    </citation>
    <scope>NUCLEOTIDE SEQUENCE [LARGE SCALE GENOMIC DNA]</scope>
    <source>
        <strain evidence="3">WS_9</strain>
    </source>
</reference>
<feature type="transmembrane region" description="Helical" evidence="1">
    <location>
        <begin position="148"/>
        <end position="167"/>
    </location>
</feature>
<feature type="transmembrane region" description="Helical" evidence="1">
    <location>
        <begin position="63"/>
        <end position="83"/>
    </location>
</feature>
<feature type="transmembrane region" description="Helical" evidence="1">
    <location>
        <begin position="34"/>
        <end position="51"/>
    </location>
</feature>
<dbReference type="GO" id="GO:0015565">
    <property type="term" value="F:threonine efflux transmembrane transporter activity"/>
    <property type="evidence" value="ECO:0007669"/>
    <property type="project" value="TreeGrafter"/>
</dbReference>
<dbReference type="EMBL" id="VBOZ01000009">
    <property type="protein sequence ID" value="TMQ66237.1"/>
    <property type="molecule type" value="Genomic_DNA"/>
</dbReference>
<keyword evidence="1" id="KW-0472">Membrane</keyword>
<evidence type="ECO:0000256" key="1">
    <source>
        <dbReference type="SAM" id="Phobius"/>
    </source>
</evidence>
<evidence type="ECO:0000313" key="4">
    <source>
        <dbReference type="Proteomes" id="UP000317691"/>
    </source>
</evidence>
<accession>A0A538TRH6</accession>
<name>A0A538TRH6_UNCEI</name>
<sequence>MSPKGVARLQLCATAILFSIGGAGIKACALTSWQVAGFRSGFAALLILLVIPDSRRGWTWRTTLVGALYAATMILFVLANKLTTSANTIFLQSTAPLYVLLLGPWILKEKNRPSDLLVMVMVALGLALFFVGSEAPLRTAPAPLRGNLLAIASGLMWALTMMGMRWLGREERVGGGSAAPAVAAGNIIALLVCMPFALPVVGARPLDWGIVFGLGTVQIGLAYVLLTKAIRFVPAFEAMVILLLEPALNPIWAWLIHGERPGSLRLLGGGVILAATGLKTWMDSRGSAPREP</sequence>
<dbReference type="Pfam" id="PF00892">
    <property type="entry name" value="EamA"/>
    <property type="match status" value="2"/>
</dbReference>
<gene>
    <name evidence="3" type="ORF">E6K79_02470</name>
</gene>
<protein>
    <submittedName>
        <fullName evidence="3">EamA/RhaT family transporter</fullName>
    </submittedName>
</protein>
<feature type="domain" description="EamA" evidence="2">
    <location>
        <begin position="145"/>
        <end position="276"/>
    </location>
</feature>
<keyword evidence="1" id="KW-1133">Transmembrane helix</keyword>
<organism evidence="3 4">
    <name type="scientific">Eiseniibacteriota bacterium</name>
    <dbReference type="NCBI Taxonomy" id="2212470"/>
    <lineage>
        <taxon>Bacteria</taxon>
        <taxon>Candidatus Eiseniibacteriota</taxon>
    </lineage>
</organism>
<dbReference type="SUPFAM" id="SSF103481">
    <property type="entry name" value="Multidrug resistance efflux transporter EmrE"/>
    <property type="match status" value="2"/>
</dbReference>